<gene>
    <name evidence="1" type="ORF">GCS15_14655</name>
</gene>
<organism evidence="1">
    <name type="scientific">Listeria monocytogenes</name>
    <dbReference type="NCBI Taxonomy" id="1639"/>
    <lineage>
        <taxon>Bacteria</taxon>
        <taxon>Bacillati</taxon>
        <taxon>Bacillota</taxon>
        <taxon>Bacilli</taxon>
        <taxon>Bacillales</taxon>
        <taxon>Listeriaceae</taxon>
        <taxon>Listeria</taxon>
    </lineage>
</organism>
<evidence type="ECO:0000313" key="1">
    <source>
        <dbReference type="EMBL" id="EDG4142252.1"/>
    </source>
</evidence>
<sequence>MRFKKGENVHVIVGNELLSGWYNGKEFGTGNSLVKVSKDKIIATKDCFIAKEKEAELVVVPKLVGDFLENHSKEDGHTLHDLLCDLLTSRDSLDENVYDWIMENNNENGELLARAWLDGYEVEKEPLYYVRLPYSSCCNATEKETNYAYIIVNKINNETQPTMSKPVSKYWKAELTEAQIKGMPGGDLYWQFAVLVEEAEE</sequence>
<accession>A0A630PPQ2</accession>
<protein>
    <submittedName>
        <fullName evidence="1">DUF1642 domain-containing protein</fullName>
    </submittedName>
</protein>
<dbReference type="InterPro" id="IPR012865">
    <property type="entry name" value="DUF1642"/>
</dbReference>
<dbReference type="RefSeq" id="WP_176901939.1">
    <property type="nucleotide sequence ID" value="NZ_JAKEXN010000021.1"/>
</dbReference>
<comment type="caution">
    <text evidence="1">The sequence shown here is derived from an EMBL/GenBank/DDBJ whole genome shotgun (WGS) entry which is preliminary data.</text>
</comment>
<dbReference type="AlphaFoldDB" id="A0A630PPQ2"/>
<proteinExistence type="predicted"/>
<dbReference type="EMBL" id="AAMEBU010000046">
    <property type="protein sequence ID" value="EDG4142252.1"/>
    <property type="molecule type" value="Genomic_DNA"/>
</dbReference>
<dbReference type="Pfam" id="PF07852">
    <property type="entry name" value="DUF1642"/>
    <property type="match status" value="1"/>
</dbReference>
<name>A0A630PPQ2_LISMN</name>
<reference evidence="1" key="1">
    <citation type="submission" date="2019-10" db="EMBL/GenBank/DDBJ databases">
        <authorList>
            <person name="Ashton P.M."/>
            <person name="Dallman T."/>
            <person name="Nair S."/>
            <person name="De Pinna E."/>
            <person name="Peters T."/>
            <person name="Grant K."/>
        </authorList>
    </citation>
    <scope>NUCLEOTIDE SEQUENCE</scope>
    <source>
        <strain evidence="1">821023</strain>
    </source>
</reference>